<evidence type="ECO:0000259" key="2">
    <source>
        <dbReference type="Pfam" id="PF09361"/>
    </source>
</evidence>
<dbReference type="EMBL" id="CABFVH010000005">
    <property type="protein sequence ID" value="VUF11548.1"/>
    <property type="molecule type" value="Genomic_DNA"/>
</dbReference>
<keyword evidence="6" id="KW-1185">Reference proteome</keyword>
<evidence type="ECO:0000313" key="6">
    <source>
        <dbReference type="Proteomes" id="UP001055303"/>
    </source>
</evidence>
<gene>
    <name evidence="3" type="ORF">IFDJLNFL_3160</name>
    <name evidence="4" type="ORF">MTDSW087_01230</name>
</gene>
<dbReference type="AlphaFoldDB" id="A0A564FUT2"/>
<dbReference type="Proteomes" id="UP000401717">
    <property type="component" value="Unassembled WGS sequence"/>
</dbReference>
<dbReference type="Proteomes" id="UP001055303">
    <property type="component" value="Unassembled WGS sequence"/>
</dbReference>
<reference evidence="4 5" key="1">
    <citation type="submission" date="2019-06" db="EMBL/GenBank/DDBJ databases">
        <authorList>
            <person name="Rodrigo-Torres L."/>
            <person name="Arahal R. D."/>
            <person name="Lucena T."/>
        </authorList>
    </citation>
    <scope>NUCLEOTIDE SEQUENCE [LARGE SCALE GENOMIC DNA]</scope>
    <source>
        <strain evidence="4 5">SW08-7</strain>
    </source>
</reference>
<evidence type="ECO:0000256" key="1">
    <source>
        <dbReference type="SAM" id="MobiDB-lite"/>
    </source>
</evidence>
<dbReference type="InterPro" id="IPR018968">
    <property type="entry name" value="Phasin"/>
</dbReference>
<reference evidence="3" key="2">
    <citation type="journal article" date="2021" name="Front. Microbiol.">
        <title>Comprehensive Comparative Genomics and Phenotyping of Methylobacterium Species.</title>
        <authorList>
            <person name="Alessa O."/>
            <person name="Ogura Y."/>
            <person name="Fujitani Y."/>
            <person name="Takami H."/>
            <person name="Hayashi T."/>
            <person name="Sahin N."/>
            <person name="Tani A."/>
        </authorList>
    </citation>
    <scope>NUCLEOTIDE SEQUENCE</scope>
    <source>
        <strain evidence="3">DSM 22415</strain>
    </source>
</reference>
<feature type="domain" description="Phasin" evidence="2">
    <location>
        <begin position="67"/>
        <end position="145"/>
    </location>
</feature>
<dbReference type="EMBL" id="BPQI01000092">
    <property type="protein sequence ID" value="GJD57259.1"/>
    <property type="molecule type" value="Genomic_DNA"/>
</dbReference>
<accession>A0A564FUT2</accession>
<sequence length="170" mass="18030">MTTAGRRLAEDGIARAREAYERYAEAGEIALNAFETTTGRVVANLRTLAGTGQPDATLGGAPANDYEAAAGRSWAGLRQITQRVLVATDANMRAGFDHAESLIRAKDPREAIELQAAYLRAQAARFAEQMFDLQKTATRVAQSMAVATAQGTTQGTAQGTTDGARGTERP</sequence>
<feature type="compositionally biased region" description="Low complexity" evidence="1">
    <location>
        <begin position="148"/>
        <end position="164"/>
    </location>
</feature>
<evidence type="ECO:0000313" key="3">
    <source>
        <dbReference type="EMBL" id="GJD57259.1"/>
    </source>
</evidence>
<evidence type="ECO:0000313" key="4">
    <source>
        <dbReference type="EMBL" id="VUF11548.1"/>
    </source>
</evidence>
<organism evidence="4 5">
    <name type="scientific">Methylobacterium dankookense</name>
    <dbReference type="NCBI Taxonomy" id="560405"/>
    <lineage>
        <taxon>Bacteria</taxon>
        <taxon>Pseudomonadati</taxon>
        <taxon>Pseudomonadota</taxon>
        <taxon>Alphaproteobacteria</taxon>
        <taxon>Hyphomicrobiales</taxon>
        <taxon>Methylobacteriaceae</taxon>
        <taxon>Methylobacterium</taxon>
    </lineage>
</organism>
<feature type="region of interest" description="Disordered" evidence="1">
    <location>
        <begin position="148"/>
        <end position="170"/>
    </location>
</feature>
<proteinExistence type="predicted"/>
<dbReference type="Pfam" id="PF09361">
    <property type="entry name" value="Phasin_2"/>
    <property type="match status" value="1"/>
</dbReference>
<name>A0A564FUT2_9HYPH</name>
<reference evidence="3" key="3">
    <citation type="submission" date="2021-08" db="EMBL/GenBank/DDBJ databases">
        <authorList>
            <person name="Tani A."/>
            <person name="Ola A."/>
            <person name="Ogura Y."/>
            <person name="Katsura K."/>
            <person name="Hayashi T."/>
        </authorList>
    </citation>
    <scope>NUCLEOTIDE SEQUENCE</scope>
    <source>
        <strain evidence="3">DSM 22415</strain>
    </source>
</reference>
<protein>
    <recommendedName>
        <fullName evidence="2">Phasin domain-containing protein</fullName>
    </recommendedName>
</protein>
<dbReference type="RefSeq" id="WP_186383746.1">
    <property type="nucleotide sequence ID" value="NZ_BPQI01000092.1"/>
</dbReference>
<evidence type="ECO:0000313" key="5">
    <source>
        <dbReference type="Proteomes" id="UP000401717"/>
    </source>
</evidence>